<comment type="caution">
    <text evidence="1">The sequence shown here is derived from an EMBL/GenBank/DDBJ whole genome shotgun (WGS) entry which is preliminary data.</text>
</comment>
<dbReference type="AlphaFoldDB" id="A0A0C2ITK1"/>
<dbReference type="VEuPathDB" id="FungiDB:SPBR_03257"/>
<dbReference type="OrthoDB" id="1045822at2759"/>
<evidence type="ECO:0000313" key="2">
    <source>
        <dbReference type="Proteomes" id="UP000031575"/>
    </source>
</evidence>
<sequence length="183" mass="19685">MAVNDKDVEQWKQRFNDVLARPADHINQRSPDGAQSWSEAFFGCCSPIDLCLITYCLPCVTFGKTHHRLHKDGSLQGYEPINTSCLLLCGSACFGLHWIPMSLQRADIRSKYNLEGNCIVDIAASCCCALCVLTQDEKEVTARDAAGQGNAGVKQQYQPEGGMAYPAAAPVAAPAPAAAPAPQ</sequence>
<evidence type="ECO:0000313" key="1">
    <source>
        <dbReference type="EMBL" id="KIH92406.1"/>
    </source>
</evidence>
<name>A0A0C2ITK1_9PEZI</name>
<proteinExistence type="predicted"/>
<dbReference type="Pfam" id="PF04749">
    <property type="entry name" value="PLAC8"/>
    <property type="match status" value="1"/>
</dbReference>
<protein>
    <recommendedName>
        <fullName evidence="3">PLAC8 family protein</fullName>
    </recommendedName>
</protein>
<dbReference type="PANTHER" id="PTHR15907">
    <property type="entry name" value="DUF614 FAMILY PROTEIN-RELATED"/>
    <property type="match status" value="1"/>
</dbReference>
<accession>A0A0C2ITK1</accession>
<dbReference type="InterPro" id="IPR006461">
    <property type="entry name" value="PLAC_motif_containing"/>
</dbReference>
<dbReference type="Proteomes" id="UP000031575">
    <property type="component" value="Unassembled WGS sequence"/>
</dbReference>
<reference evidence="1 2" key="1">
    <citation type="journal article" date="2014" name="BMC Genomics">
        <title>Comparative genomics of the major fungal agents of human and animal Sporotrichosis: Sporothrix schenckii and Sporothrix brasiliensis.</title>
        <authorList>
            <person name="Teixeira M.M."/>
            <person name="de Almeida L.G."/>
            <person name="Kubitschek-Barreira P."/>
            <person name="Alves F.L."/>
            <person name="Kioshima E.S."/>
            <person name="Abadio A.K."/>
            <person name="Fernandes L."/>
            <person name="Derengowski L.S."/>
            <person name="Ferreira K.S."/>
            <person name="Souza R.C."/>
            <person name="Ruiz J.C."/>
            <person name="de Andrade N.C."/>
            <person name="Paes H.C."/>
            <person name="Nicola A.M."/>
            <person name="Albuquerque P."/>
            <person name="Gerber A.L."/>
            <person name="Martins V.P."/>
            <person name="Peconick L.D."/>
            <person name="Neto A.V."/>
            <person name="Chaucanez C.B."/>
            <person name="Silva P.A."/>
            <person name="Cunha O.L."/>
            <person name="de Oliveira F.F."/>
            <person name="dos Santos T.C."/>
            <person name="Barros A.L."/>
            <person name="Soares M.A."/>
            <person name="de Oliveira L.M."/>
            <person name="Marini M.M."/>
            <person name="Villalobos-Duno H."/>
            <person name="Cunha M.M."/>
            <person name="de Hoog S."/>
            <person name="da Silveira J.F."/>
            <person name="Henrissat B."/>
            <person name="Nino-Vega G.A."/>
            <person name="Cisalpino P.S."/>
            <person name="Mora-Montes H.M."/>
            <person name="Almeida S.R."/>
            <person name="Stajich J.E."/>
            <person name="Lopes-Bezerra L.M."/>
            <person name="Vasconcelos A.T."/>
            <person name="Felipe M.S."/>
        </authorList>
    </citation>
    <scope>NUCLEOTIDE SEQUENCE [LARGE SCALE GENOMIC DNA]</scope>
    <source>
        <strain evidence="1 2">5110</strain>
    </source>
</reference>
<keyword evidence="2" id="KW-1185">Reference proteome</keyword>
<dbReference type="EMBL" id="AWTV01000006">
    <property type="protein sequence ID" value="KIH92406.1"/>
    <property type="molecule type" value="Genomic_DNA"/>
</dbReference>
<evidence type="ECO:0008006" key="3">
    <source>
        <dbReference type="Google" id="ProtNLM"/>
    </source>
</evidence>
<dbReference type="HOGENOM" id="CLU_083147_2_2_1"/>
<dbReference type="GeneID" id="63676481"/>
<dbReference type="NCBIfam" id="TIGR01571">
    <property type="entry name" value="A_thal_Cys_rich"/>
    <property type="match status" value="1"/>
</dbReference>
<organism evidence="1 2">
    <name type="scientific">Sporothrix brasiliensis 5110</name>
    <dbReference type="NCBI Taxonomy" id="1398154"/>
    <lineage>
        <taxon>Eukaryota</taxon>
        <taxon>Fungi</taxon>
        <taxon>Dikarya</taxon>
        <taxon>Ascomycota</taxon>
        <taxon>Pezizomycotina</taxon>
        <taxon>Sordariomycetes</taxon>
        <taxon>Sordariomycetidae</taxon>
        <taxon>Ophiostomatales</taxon>
        <taxon>Ophiostomataceae</taxon>
        <taxon>Sporothrix</taxon>
    </lineage>
</organism>
<gene>
    <name evidence="1" type="ORF">SPBR_03257</name>
</gene>
<dbReference type="RefSeq" id="XP_040620416.1">
    <property type="nucleotide sequence ID" value="XM_040761560.1"/>
</dbReference>